<protein>
    <recommendedName>
        <fullName evidence="4">Immunoglobulin domain-containing protein</fullName>
    </recommendedName>
</protein>
<keyword evidence="2" id="KW-0391">Immunity</keyword>
<evidence type="ECO:0000256" key="2">
    <source>
        <dbReference type="ARBA" id="ARBA00022859"/>
    </source>
</evidence>
<accession>A0ABV0S7F0</accession>
<proteinExistence type="predicted"/>
<keyword evidence="6" id="KW-1185">Reference proteome</keyword>
<name>A0ABV0S7F0_9TELE</name>
<dbReference type="InterPro" id="IPR036179">
    <property type="entry name" value="Ig-like_dom_sf"/>
</dbReference>
<feature type="domain" description="Immunoglobulin" evidence="4">
    <location>
        <begin position="34"/>
        <end position="140"/>
    </location>
</feature>
<dbReference type="PANTHER" id="PTHR23268:SF102">
    <property type="entry name" value="IMMUNOGLOBULIN V-SET DOMAIN-CONTAINING PROTEIN"/>
    <property type="match status" value="1"/>
</dbReference>
<dbReference type="PANTHER" id="PTHR23268">
    <property type="entry name" value="T-CELL RECEPTOR BETA CHAIN"/>
    <property type="match status" value="1"/>
</dbReference>
<feature type="signal peptide" evidence="3">
    <location>
        <begin position="1"/>
        <end position="23"/>
    </location>
</feature>
<dbReference type="Gene3D" id="2.60.40.10">
    <property type="entry name" value="Immunoglobulins"/>
    <property type="match status" value="1"/>
</dbReference>
<evidence type="ECO:0000256" key="1">
    <source>
        <dbReference type="ARBA" id="ARBA00022729"/>
    </source>
</evidence>
<comment type="caution">
    <text evidence="5">The sequence shown here is derived from an EMBL/GenBank/DDBJ whole genome shotgun (WGS) entry which is preliminary data.</text>
</comment>
<dbReference type="EMBL" id="JAHRIN010070785">
    <property type="protein sequence ID" value="MEQ2216495.1"/>
    <property type="molecule type" value="Genomic_DNA"/>
</dbReference>
<keyword evidence="1 3" id="KW-0732">Signal</keyword>
<dbReference type="SMART" id="SM00409">
    <property type="entry name" value="IG"/>
    <property type="match status" value="1"/>
</dbReference>
<evidence type="ECO:0000256" key="3">
    <source>
        <dbReference type="SAM" id="SignalP"/>
    </source>
</evidence>
<evidence type="ECO:0000259" key="4">
    <source>
        <dbReference type="SMART" id="SM00409"/>
    </source>
</evidence>
<sequence>MFQGQKMLIFFICFSCNTLLISGASQSDKVRQYPAEIYGSPDSEAKINCSHNDNTFNRILWYKQSAKDLQLLGYMYAGAGKLEEGVNMAIKGGANKDETCTLTIEGLNLNSSAVYFCAASLHSVSNGCFSIQKPLDLTVVFVLTLCYSSHPPAPAFLPILVFLSDLIREFRMGGSYCRAIVLTFHLPH</sequence>
<dbReference type="SUPFAM" id="SSF48726">
    <property type="entry name" value="Immunoglobulin"/>
    <property type="match status" value="1"/>
</dbReference>
<dbReference type="InterPro" id="IPR003599">
    <property type="entry name" value="Ig_sub"/>
</dbReference>
<evidence type="ECO:0000313" key="5">
    <source>
        <dbReference type="EMBL" id="MEQ2216495.1"/>
    </source>
</evidence>
<evidence type="ECO:0000313" key="6">
    <source>
        <dbReference type="Proteomes" id="UP001434883"/>
    </source>
</evidence>
<dbReference type="InterPro" id="IPR013783">
    <property type="entry name" value="Ig-like_fold"/>
</dbReference>
<feature type="chain" id="PRO_5046435499" description="Immunoglobulin domain-containing protein" evidence="3">
    <location>
        <begin position="24"/>
        <end position="188"/>
    </location>
</feature>
<dbReference type="InterPro" id="IPR050413">
    <property type="entry name" value="TCR_beta_variable"/>
</dbReference>
<reference evidence="5 6" key="1">
    <citation type="submission" date="2021-06" db="EMBL/GenBank/DDBJ databases">
        <authorList>
            <person name="Palmer J.M."/>
        </authorList>
    </citation>
    <scope>NUCLEOTIDE SEQUENCE [LARGE SCALE GENOMIC DNA]</scope>
    <source>
        <strain evidence="5 6">XC_2019</strain>
        <tissue evidence="5">Muscle</tissue>
    </source>
</reference>
<organism evidence="5 6">
    <name type="scientific">Xenoophorus captivus</name>
    <dbReference type="NCBI Taxonomy" id="1517983"/>
    <lineage>
        <taxon>Eukaryota</taxon>
        <taxon>Metazoa</taxon>
        <taxon>Chordata</taxon>
        <taxon>Craniata</taxon>
        <taxon>Vertebrata</taxon>
        <taxon>Euteleostomi</taxon>
        <taxon>Actinopterygii</taxon>
        <taxon>Neopterygii</taxon>
        <taxon>Teleostei</taxon>
        <taxon>Neoteleostei</taxon>
        <taxon>Acanthomorphata</taxon>
        <taxon>Ovalentaria</taxon>
        <taxon>Atherinomorphae</taxon>
        <taxon>Cyprinodontiformes</taxon>
        <taxon>Goodeidae</taxon>
        <taxon>Xenoophorus</taxon>
    </lineage>
</organism>
<gene>
    <name evidence="5" type="ORF">XENOCAPTIV_017122</name>
</gene>
<dbReference type="Proteomes" id="UP001434883">
    <property type="component" value="Unassembled WGS sequence"/>
</dbReference>
<dbReference type="InterPro" id="IPR013106">
    <property type="entry name" value="Ig_V-set"/>
</dbReference>
<dbReference type="Pfam" id="PF07686">
    <property type="entry name" value="V-set"/>
    <property type="match status" value="1"/>
</dbReference>